<evidence type="ECO:0000256" key="2">
    <source>
        <dbReference type="ARBA" id="ARBA00023015"/>
    </source>
</evidence>
<dbReference type="InterPro" id="IPR000847">
    <property type="entry name" value="LysR_HTH_N"/>
</dbReference>
<dbReference type="Proteomes" id="UP001620597">
    <property type="component" value="Unassembled WGS sequence"/>
</dbReference>
<dbReference type="RefSeq" id="WP_416207579.1">
    <property type="nucleotide sequence ID" value="NZ_JBBKTX010000045.1"/>
</dbReference>
<accession>A0ABW8NP74</accession>
<dbReference type="Gene3D" id="3.40.190.290">
    <property type="match status" value="1"/>
</dbReference>
<dbReference type="CDD" id="cd08422">
    <property type="entry name" value="PBP2_CrgA_like"/>
    <property type="match status" value="1"/>
</dbReference>
<dbReference type="SUPFAM" id="SSF53850">
    <property type="entry name" value="Periplasmic binding protein-like II"/>
    <property type="match status" value="1"/>
</dbReference>
<name>A0ABW8NP74_9GAMM</name>
<dbReference type="PANTHER" id="PTHR30537">
    <property type="entry name" value="HTH-TYPE TRANSCRIPTIONAL REGULATOR"/>
    <property type="match status" value="1"/>
</dbReference>
<feature type="domain" description="HTH lysR-type" evidence="5">
    <location>
        <begin position="30"/>
        <end position="87"/>
    </location>
</feature>
<organism evidence="6 7">
    <name type="scientific">Oceanobacter antarcticus</name>
    <dbReference type="NCBI Taxonomy" id="3133425"/>
    <lineage>
        <taxon>Bacteria</taxon>
        <taxon>Pseudomonadati</taxon>
        <taxon>Pseudomonadota</taxon>
        <taxon>Gammaproteobacteria</taxon>
        <taxon>Oceanospirillales</taxon>
        <taxon>Oceanospirillaceae</taxon>
        <taxon>Oceanobacter</taxon>
    </lineage>
</organism>
<gene>
    <name evidence="6" type="ORF">WG929_20570</name>
</gene>
<dbReference type="Pfam" id="PF03466">
    <property type="entry name" value="LysR_substrate"/>
    <property type="match status" value="1"/>
</dbReference>
<keyword evidence="2" id="KW-0805">Transcription regulation</keyword>
<dbReference type="SUPFAM" id="SSF46785">
    <property type="entry name" value="Winged helix' DNA-binding domain"/>
    <property type="match status" value="1"/>
</dbReference>
<dbReference type="PROSITE" id="PS50931">
    <property type="entry name" value="HTH_LYSR"/>
    <property type="match status" value="1"/>
</dbReference>
<keyword evidence="7" id="KW-1185">Reference proteome</keyword>
<evidence type="ECO:0000313" key="6">
    <source>
        <dbReference type="EMBL" id="MFK4754799.1"/>
    </source>
</evidence>
<dbReference type="EMBL" id="JBBKTX010000045">
    <property type="protein sequence ID" value="MFK4754799.1"/>
    <property type="molecule type" value="Genomic_DNA"/>
</dbReference>
<evidence type="ECO:0000256" key="3">
    <source>
        <dbReference type="ARBA" id="ARBA00023125"/>
    </source>
</evidence>
<dbReference type="Pfam" id="PF00126">
    <property type="entry name" value="HTH_1"/>
    <property type="match status" value="1"/>
</dbReference>
<keyword evidence="4" id="KW-0804">Transcription</keyword>
<evidence type="ECO:0000256" key="1">
    <source>
        <dbReference type="ARBA" id="ARBA00009437"/>
    </source>
</evidence>
<dbReference type="InterPro" id="IPR005119">
    <property type="entry name" value="LysR_subst-bd"/>
</dbReference>
<dbReference type="InterPro" id="IPR036390">
    <property type="entry name" value="WH_DNA-bd_sf"/>
</dbReference>
<protein>
    <submittedName>
        <fullName evidence="6">LysR family transcriptional regulator</fullName>
    </submittedName>
</protein>
<evidence type="ECO:0000256" key="4">
    <source>
        <dbReference type="ARBA" id="ARBA00023163"/>
    </source>
</evidence>
<keyword evidence="3" id="KW-0238">DNA-binding</keyword>
<dbReference type="Gene3D" id="1.10.10.10">
    <property type="entry name" value="Winged helix-like DNA-binding domain superfamily/Winged helix DNA-binding domain"/>
    <property type="match status" value="1"/>
</dbReference>
<sequence length="327" mass="36213">MSKQTEGGPMALAAPVNWSAERDFGSAGMVNYQDLYYFVVVVEKGSLIAAARFLNVPLSTLSRRIQGFEKSLGYKLIHRTAKHFGLTESGVRLYDSVQGVIHDLEMRVDGVNSELSSLSGEIKITAPIAVGHHYIKPLVLGFMQQNPRVSVELLLSNDHSDLVKNSIDIAFRLGPITLNDWISRPLMKAPVMLCAAADFDFGARYPEHPSQLALLPLIATRGLPVWRFNQGEESVSFVPKAYFRTDEARLALDMVLAKVGLACLPEYLIAEALASGHLQLLLPDWGAGYKQVNIIYPHRSSLPTKTRAFIDYVIARYEPLKDMALVS</sequence>
<evidence type="ECO:0000313" key="7">
    <source>
        <dbReference type="Proteomes" id="UP001620597"/>
    </source>
</evidence>
<dbReference type="PANTHER" id="PTHR30537:SF5">
    <property type="entry name" value="HTH-TYPE TRANSCRIPTIONAL ACTIVATOR TTDR-RELATED"/>
    <property type="match status" value="1"/>
</dbReference>
<proteinExistence type="inferred from homology"/>
<evidence type="ECO:0000259" key="5">
    <source>
        <dbReference type="PROSITE" id="PS50931"/>
    </source>
</evidence>
<dbReference type="InterPro" id="IPR058163">
    <property type="entry name" value="LysR-type_TF_proteobact-type"/>
</dbReference>
<dbReference type="InterPro" id="IPR036388">
    <property type="entry name" value="WH-like_DNA-bd_sf"/>
</dbReference>
<reference evidence="6 7" key="1">
    <citation type="submission" date="2024-03" db="EMBL/GenBank/DDBJ databases">
        <title>High-quality draft genome sequence of Oceanobacter sp. wDCs-4.</title>
        <authorList>
            <person name="Dong C."/>
        </authorList>
    </citation>
    <scope>NUCLEOTIDE SEQUENCE [LARGE SCALE GENOMIC DNA]</scope>
    <source>
        <strain evidence="7">wDCs-4</strain>
    </source>
</reference>
<comment type="caution">
    <text evidence="6">The sequence shown here is derived from an EMBL/GenBank/DDBJ whole genome shotgun (WGS) entry which is preliminary data.</text>
</comment>
<comment type="similarity">
    <text evidence="1">Belongs to the LysR transcriptional regulatory family.</text>
</comment>